<dbReference type="InterPro" id="IPR049022">
    <property type="entry name" value="AMG1_III"/>
</dbReference>
<protein>
    <submittedName>
        <fullName evidence="10">Phosphoglucomutase, putative</fullName>
    </submittedName>
</protein>
<dbReference type="GO" id="GO:0005975">
    <property type="term" value="P:carbohydrate metabolic process"/>
    <property type="evidence" value="ECO:0007669"/>
    <property type="project" value="InterPro"/>
</dbReference>
<dbReference type="OMA" id="WEAYATK"/>
<dbReference type="Pfam" id="PF21404">
    <property type="entry name" value="AMG1_III"/>
    <property type="match status" value="1"/>
</dbReference>
<comment type="similarity">
    <text evidence="2">Belongs to the phosphohexose mutase family.</text>
</comment>
<keyword evidence="11" id="KW-1185">Reference proteome</keyword>
<evidence type="ECO:0000313" key="10">
    <source>
        <dbReference type="EMBL" id="CDR97882.1"/>
    </source>
</evidence>
<dbReference type="RefSeq" id="XP_012770068.1">
    <property type="nucleotide sequence ID" value="XM_012914614.1"/>
</dbReference>
<evidence type="ECO:0000256" key="1">
    <source>
        <dbReference type="ARBA" id="ARBA00001946"/>
    </source>
</evidence>
<keyword evidence="4" id="KW-0460">Magnesium</keyword>
<evidence type="ECO:0000256" key="5">
    <source>
        <dbReference type="ARBA" id="ARBA00023235"/>
    </source>
</evidence>
<dbReference type="GO" id="GO:0046872">
    <property type="term" value="F:metal ion binding"/>
    <property type="evidence" value="ECO:0007669"/>
    <property type="project" value="UniProtKB-KW"/>
</dbReference>
<dbReference type="PANTHER" id="PTHR45955:SF1">
    <property type="entry name" value="PHOSPHOACETYLGLUCOSAMINE MUTASE"/>
    <property type="match status" value="1"/>
</dbReference>
<evidence type="ECO:0000256" key="2">
    <source>
        <dbReference type="ARBA" id="ARBA00010231"/>
    </source>
</evidence>
<dbReference type="InterPro" id="IPR016055">
    <property type="entry name" value="A-D-PHexomutase_a/b/a-I/II/III"/>
</dbReference>
<reference evidence="11" key="1">
    <citation type="journal article" date="2014" name="Nucleic Acids Res.">
        <title>The evolutionary dynamics of variant antigen genes in Babesia reveal a history of genomic innovation underlying host-parasite interaction.</title>
        <authorList>
            <person name="Jackson A.P."/>
            <person name="Otto T.D."/>
            <person name="Darby A."/>
            <person name="Ramaprasad A."/>
            <person name="Xia D."/>
            <person name="Echaide I.E."/>
            <person name="Farber M."/>
            <person name="Gahlot S."/>
            <person name="Gamble J."/>
            <person name="Gupta D."/>
            <person name="Gupta Y."/>
            <person name="Jackson L."/>
            <person name="Malandrin L."/>
            <person name="Malas T.B."/>
            <person name="Moussa E."/>
            <person name="Nair M."/>
            <person name="Reid A.J."/>
            <person name="Sanders M."/>
            <person name="Sharma J."/>
            <person name="Tracey A."/>
            <person name="Quail M.A."/>
            <person name="Weir W."/>
            <person name="Wastling J.M."/>
            <person name="Hall N."/>
            <person name="Willadsen P."/>
            <person name="Lingelbach K."/>
            <person name="Shiels B."/>
            <person name="Tait A."/>
            <person name="Berriman M."/>
            <person name="Allred D.R."/>
            <person name="Pain A."/>
        </authorList>
    </citation>
    <scope>NUCLEOTIDE SEQUENCE [LARGE SCALE GENOMIC DNA]</scope>
    <source>
        <strain evidence="11">Bond</strain>
    </source>
</reference>
<sequence length="607" mass="67314">MPNVGSLPASGAEAEDFISIRPGPDIPEGYVDLDYGTSGYRGVADTPPNHLDHVVYRCGALLAALPFLRNSKSLYNVKLSLAGPLSSVVVAGIDRVQSAGAVITASHNHATENGIKLLEADGNMLETAWEKEFTALVNFRGPISHAVARVLKKYGVVRVQRNRVPYTILVGHDTRESSPKLAAIFKAGVEAMADVMRLERITCVVLGAVTTPTVGFLLNNSLLSASNDDMYVEALRRSFHATLDSLVALGCIKRSLKTDAHQSLFYDCSYGVGGNVVYKLFECLREIAIIPHLCHSPIWLGEQMQHMLNHECGANYVLSEQRPPALVESRITVYEDKWFCSFDGDVDRLVYFSPHKGTIRLIDGVRLLLIKMKFLNFALSNWVREGDEVLKVGVLLNHYANGAALNFIKQLMTEWNEADPRVHWSMQLCKVGMKNMQAKVPNYHITILYEANGHGNVVFSKDSPLHRDNGDCGYRRLMINVSAMFNNPIGDAIANSLFIELALRTLELSYEDVLQFYEELPYVNVSARIPSEKRSIFRTKPDDDSVLEEPAELMRLVTEAVAKVQGARAFIRPSGTEALCRIYSEAPSEAQARALANVIVEHMTSFL</sequence>
<dbReference type="InterPro" id="IPR005844">
    <property type="entry name" value="A-D-PHexomutase_a/b/a-I"/>
</dbReference>
<dbReference type="OrthoDB" id="1928at2759"/>
<proteinExistence type="inferred from homology"/>
<dbReference type="InterPro" id="IPR036900">
    <property type="entry name" value="A-D-PHexomutase_C_sf"/>
</dbReference>
<feature type="domain" description="Phosphoacetylglucosamine mutase AMG1" evidence="9">
    <location>
        <begin position="261"/>
        <end position="350"/>
    </location>
</feature>
<dbReference type="Gene3D" id="3.30.310.50">
    <property type="entry name" value="Alpha-D-phosphohexomutase, C-terminal domain"/>
    <property type="match status" value="1"/>
</dbReference>
<evidence type="ECO:0000259" key="6">
    <source>
        <dbReference type="Pfam" id="PF00408"/>
    </source>
</evidence>
<dbReference type="Gene3D" id="3.40.120.10">
    <property type="entry name" value="Alpha-D-Glucose-1,6-Bisphosphate, subunit A, domain 3"/>
    <property type="match status" value="2"/>
</dbReference>
<accession>A0A061DCM7</accession>
<evidence type="ECO:0000259" key="9">
    <source>
        <dbReference type="Pfam" id="PF21405"/>
    </source>
</evidence>
<dbReference type="Proteomes" id="UP000033188">
    <property type="component" value="Chromosome 4"/>
</dbReference>
<dbReference type="GO" id="GO:0006048">
    <property type="term" value="P:UDP-N-acetylglucosamine biosynthetic process"/>
    <property type="evidence" value="ECO:0007669"/>
    <property type="project" value="TreeGrafter"/>
</dbReference>
<dbReference type="VEuPathDB" id="PiroplasmaDB:BBBOND_0403700"/>
<dbReference type="Pfam" id="PF02878">
    <property type="entry name" value="PGM_PMM_I"/>
    <property type="match status" value="1"/>
</dbReference>
<organism evidence="10 11">
    <name type="scientific">Babesia bigemina</name>
    <dbReference type="NCBI Taxonomy" id="5866"/>
    <lineage>
        <taxon>Eukaryota</taxon>
        <taxon>Sar</taxon>
        <taxon>Alveolata</taxon>
        <taxon>Apicomplexa</taxon>
        <taxon>Aconoidasida</taxon>
        <taxon>Piroplasmida</taxon>
        <taxon>Babesiidae</taxon>
        <taxon>Babesia</taxon>
    </lineage>
</organism>
<gene>
    <name evidence="10" type="ORF">BBBOND_0403700</name>
</gene>
<evidence type="ECO:0000256" key="4">
    <source>
        <dbReference type="ARBA" id="ARBA00022842"/>
    </source>
</evidence>
<dbReference type="AlphaFoldDB" id="A0A061DCM7"/>
<feature type="domain" description="Alpha-D-phosphohexomutase C-terminal" evidence="6">
    <location>
        <begin position="560"/>
        <end position="601"/>
    </location>
</feature>
<comment type="cofactor">
    <cofactor evidence="1">
        <name>Mg(2+)</name>
        <dbReference type="ChEBI" id="CHEBI:18420"/>
    </cofactor>
</comment>
<evidence type="ECO:0000313" key="11">
    <source>
        <dbReference type="Proteomes" id="UP000033188"/>
    </source>
</evidence>
<evidence type="ECO:0000259" key="8">
    <source>
        <dbReference type="Pfam" id="PF21404"/>
    </source>
</evidence>
<evidence type="ECO:0000259" key="7">
    <source>
        <dbReference type="Pfam" id="PF02878"/>
    </source>
</evidence>
<dbReference type="KEGG" id="bbig:BBBOND_0403700"/>
<dbReference type="STRING" id="5866.A0A061DCM7"/>
<feature type="domain" description="Alpha-D-phosphohexomutase alpha/beta/alpha" evidence="7">
    <location>
        <begin position="97"/>
        <end position="136"/>
    </location>
</feature>
<dbReference type="EMBL" id="LK391710">
    <property type="protein sequence ID" value="CDR97882.1"/>
    <property type="molecule type" value="Genomic_DNA"/>
</dbReference>
<keyword evidence="3" id="KW-0479">Metal-binding</keyword>
<dbReference type="SUPFAM" id="SSF53738">
    <property type="entry name" value="Phosphoglucomutase, first 3 domains"/>
    <property type="match status" value="2"/>
</dbReference>
<dbReference type="PANTHER" id="PTHR45955">
    <property type="entry name" value="PHOSPHOACETYLGLUCOSAMINE MUTASE"/>
    <property type="match status" value="1"/>
</dbReference>
<dbReference type="Pfam" id="PF00408">
    <property type="entry name" value="PGM_PMM_IV"/>
    <property type="match status" value="1"/>
</dbReference>
<dbReference type="InterPro" id="IPR005843">
    <property type="entry name" value="A-D-PHexomutase_C"/>
</dbReference>
<dbReference type="InterPro" id="IPR049023">
    <property type="entry name" value="AMG1_II"/>
</dbReference>
<keyword evidence="5" id="KW-0413">Isomerase</keyword>
<name>A0A061DCM7_BABBI</name>
<dbReference type="Pfam" id="PF21405">
    <property type="entry name" value="AMG1_II"/>
    <property type="match status" value="1"/>
</dbReference>
<dbReference type="SUPFAM" id="SSF55957">
    <property type="entry name" value="Phosphoglucomutase, C-terminal domain"/>
    <property type="match status" value="1"/>
</dbReference>
<evidence type="ECO:0000256" key="3">
    <source>
        <dbReference type="ARBA" id="ARBA00022723"/>
    </source>
</evidence>
<feature type="domain" description="Phosphoacetylglucosamine mutase AMG1" evidence="8">
    <location>
        <begin position="363"/>
        <end position="505"/>
    </location>
</feature>
<dbReference type="GO" id="GO:0004610">
    <property type="term" value="F:phosphoacetylglucosamine mutase activity"/>
    <property type="evidence" value="ECO:0007669"/>
    <property type="project" value="TreeGrafter"/>
</dbReference>
<dbReference type="GeneID" id="24566423"/>